<dbReference type="InterPro" id="IPR029058">
    <property type="entry name" value="AB_hydrolase_fold"/>
</dbReference>
<evidence type="ECO:0008006" key="4">
    <source>
        <dbReference type="Google" id="ProtNLM"/>
    </source>
</evidence>
<sequence length="257" mass="26065">MRADSGPVWSALPGGSFTVVGMPGTGSDADFARRAFGPACAARGVAFVAVEPDPRAVVASYRAALDAAARTGPVLAAGISLGAAVAVEWVIDNPDTAVGVIAALPAWTGADTAGCPATLSAAVTAAALRAEGLDPVLARMRAGSPAWLAEALTQSWTALWPDLPAALEEVAGYAWPSPETLAALRVPATVVTAVDDPVHPHTVAGDWAARIPDCVVHRITLAELGSDPSVLGERGFSRSGSGYPQVEEAGKRKRASA</sequence>
<comment type="caution">
    <text evidence="2">The sequence shown here is derived from an EMBL/GenBank/DDBJ whole genome shotgun (WGS) entry which is preliminary data.</text>
</comment>
<dbReference type="Gene3D" id="3.40.50.1820">
    <property type="entry name" value="alpha/beta hydrolase"/>
    <property type="match status" value="1"/>
</dbReference>
<reference evidence="2 3" key="1">
    <citation type="submission" date="2019-10" db="EMBL/GenBank/DDBJ databases">
        <title>Nocardia macrotermitis sp. nov. and Nocardia aurantia sp. nov., isolated from the gut of fungus growing-termite Macrotermes natalensis.</title>
        <authorList>
            <person name="Benndorf R."/>
            <person name="Schwitalla J."/>
            <person name="Martin K."/>
            <person name="De Beer W."/>
            <person name="Kaster A.-K."/>
            <person name="Vollmers J."/>
            <person name="Poulsen M."/>
            <person name="Beemelmanns C."/>
        </authorList>
    </citation>
    <scope>NUCLEOTIDE SEQUENCE [LARGE SCALE GENOMIC DNA]</scope>
    <source>
        <strain evidence="2 3">RB56</strain>
    </source>
</reference>
<name>A0A7K0DHB2_9NOCA</name>
<accession>A0A7K0DHB2</accession>
<evidence type="ECO:0000313" key="3">
    <source>
        <dbReference type="Proteomes" id="UP000431401"/>
    </source>
</evidence>
<gene>
    <name evidence="2" type="ORF">NRB56_07560</name>
</gene>
<evidence type="ECO:0000256" key="1">
    <source>
        <dbReference type="SAM" id="MobiDB-lite"/>
    </source>
</evidence>
<dbReference type="EMBL" id="WEGI01000002">
    <property type="protein sequence ID" value="MQY25200.1"/>
    <property type="molecule type" value="Genomic_DNA"/>
</dbReference>
<evidence type="ECO:0000313" key="2">
    <source>
        <dbReference type="EMBL" id="MQY25200.1"/>
    </source>
</evidence>
<dbReference type="SUPFAM" id="SSF53474">
    <property type="entry name" value="alpha/beta-Hydrolases"/>
    <property type="match status" value="1"/>
</dbReference>
<proteinExistence type="predicted"/>
<dbReference type="Proteomes" id="UP000431401">
    <property type="component" value="Unassembled WGS sequence"/>
</dbReference>
<dbReference type="AlphaFoldDB" id="A0A7K0DHB2"/>
<keyword evidence="3" id="KW-1185">Reference proteome</keyword>
<protein>
    <recommendedName>
        <fullName evidence="4">Alpha/beta hydrolase</fullName>
    </recommendedName>
</protein>
<organism evidence="2 3">
    <name type="scientific">Nocardia aurantia</name>
    <dbReference type="NCBI Taxonomy" id="2585199"/>
    <lineage>
        <taxon>Bacteria</taxon>
        <taxon>Bacillati</taxon>
        <taxon>Actinomycetota</taxon>
        <taxon>Actinomycetes</taxon>
        <taxon>Mycobacteriales</taxon>
        <taxon>Nocardiaceae</taxon>
        <taxon>Nocardia</taxon>
    </lineage>
</organism>
<feature type="region of interest" description="Disordered" evidence="1">
    <location>
        <begin position="229"/>
        <end position="257"/>
    </location>
</feature>